<evidence type="ECO:0000313" key="1">
    <source>
        <dbReference type="EMBL" id="AEI89246.1"/>
    </source>
</evidence>
<dbReference type="AlphaFoldDB" id="F7XX47"/>
<keyword evidence="2" id="KW-1185">Reference proteome</keyword>
<dbReference type="HOGENOM" id="CLU_2667064_0_0_5"/>
<name>F7XX47_MIDMI</name>
<organism evidence="1 2">
    <name type="scientific">Midichloria mitochondrii (strain IricVA)</name>
    <dbReference type="NCBI Taxonomy" id="696127"/>
    <lineage>
        <taxon>Bacteria</taxon>
        <taxon>Pseudomonadati</taxon>
        <taxon>Pseudomonadota</taxon>
        <taxon>Alphaproteobacteria</taxon>
        <taxon>Rickettsiales</taxon>
        <taxon>Candidatus Midichloriaceae</taxon>
        <taxon>Candidatus Midichloria</taxon>
    </lineage>
</organism>
<proteinExistence type="predicted"/>
<sequence length="75" mass="8534">MCGIIGSSIGLFSMHYWQKYRGIDAAETHKTIAALEMKEKIKLDMLIALTKLKNGIRKILKIKKRSGWQRTSANV</sequence>
<accession>F7XX47</accession>
<dbReference type="Proteomes" id="UP000006639">
    <property type="component" value="Chromosome"/>
</dbReference>
<dbReference type="RefSeq" id="WP_013951444.1">
    <property type="nucleotide sequence ID" value="NC_015722.1"/>
</dbReference>
<evidence type="ECO:0000313" key="2">
    <source>
        <dbReference type="Proteomes" id="UP000006639"/>
    </source>
</evidence>
<protein>
    <submittedName>
        <fullName evidence="1">Uncharacterized protein</fullName>
    </submittedName>
</protein>
<dbReference type="KEGG" id="mmn:midi_00965"/>
<reference evidence="1 2" key="1">
    <citation type="journal article" date="2011" name="Mol. Biol. Evol.">
        <title>Phylogenomic evidence for the presence of a flagellum and cbb3 oxidase in the free-living mitochondrial ancestor.</title>
        <authorList>
            <person name="Sassera D."/>
            <person name="Lo N."/>
            <person name="Epis S."/>
            <person name="D'Auria G."/>
            <person name="Montagna M."/>
            <person name="Comandatore F."/>
            <person name="Horner D."/>
            <person name="Pereto J."/>
            <person name="Luciano A.M."/>
            <person name="Franciosi F."/>
            <person name="Ferri E."/>
            <person name="Crotti E."/>
            <person name="Bazzocchi C."/>
            <person name="Daffonchio D."/>
            <person name="Sacchi L."/>
            <person name="Moya A."/>
            <person name="Latorre A."/>
            <person name="Bandi C."/>
        </authorList>
    </citation>
    <scope>NUCLEOTIDE SEQUENCE [LARGE SCALE GENOMIC DNA]</scope>
    <source>
        <strain evidence="1 2">IricVA</strain>
    </source>
</reference>
<gene>
    <name evidence="1" type="ordered locus">midi_00965</name>
</gene>
<dbReference type="EMBL" id="CP002130">
    <property type="protein sequence ID" value="AEI89246.1"/>
    <property type="molecule type" value="Genomic_DNA"/>
</dbReference>